<reference evidence="1 2" key="1">
    <citation type="submission" date="2016-05" db="EMBL/GenBank/DDBJ databases">
        <title>Paenibacillus oryzae. sp. nov., isolated from the rice root.</title>
        <authorList>
            <person name="Zhang J."/>
            <person name="Zhang X."/>
        </authorList>
    </citation>
    <scope>NUCLEOTIDE SEQUENCE [LARGE SCALE GENOMIC DNA]</scope>
    <source>
        <strain evidence="1 2">1DrF-4</strain>
    </source>
</reference>
<dbReference type="EMBL" id="LYPA01000054">
    <property type="protein sequence ID" value="OBR65675.1"/>
    <property type="molecule type" value="Genomic_DNA"/>
</dbReference>
<dbReference type="STRING" id="1844972.A7K91_13950"/>
<gene>
    <name evidence="1" type="ORF">A7K91_13950</name>
</gene>
<evidence type="ECO:0000313" key="2">
    <source>
        <dbReference type="Proteomes" id="UP000092024"/>
    </source>
</evidence>
<evidence type="ECO:0000313" key="1">
    <source>
        <dbReference type="EMBL" id="OBR65675.1"/>
    </source>
</evidence>
<organism evidence="1 2">
    <name type="scientific">Paenibacillus oryzae</name>
    <dbReference type="NCBI Taxonomy" id="1844972"/>
    <lineage>
        <taxon>Bacteria</taxon>
        <taxon>Bacillati</taxon>
        <taxon>Bacillota</taxon>
        <taxon>Bacilli</taxon>
        <taxon>Bacillales</taxon>
        <taxon>Paenibacillaceae</taxon>
        <taxon>Paenibacillus</taxon>
    </lineage>
</organism>
<keyword evidence="2" id="KW-1185">Reference proteome</keyword>
<protein>
    <submittedName>
        <fullName evidence="1">Uncharacterized protein</fullName>
    </submittedName>
</protein>
<dbReference type="Proteomes" id="UP000092024">
    <property type="component" value="Unassembled WGS sequence"/>
</dbReference>
<accession>A0A1A5YJV8</accession>
<dbReference type="AlphaFoldDB" id="A0A1A5YJV8"/>
<sequence>MPIIYDEEKHLICHTIAYFICIQPTVNVVSRELPELMAWRRAKNQLFAKRFLPKANFNI</sequence>
<proteinExistence type="predicted"/>
<comment type="caution">
    <text evidence="1">The sequence shown here is derived from an EMBL/GenBank/DDBJ whole genome shotgun (WGS) entry which is preliminary data.</text>
</comment>
<name>A0A1A5YJV8_9BACL</name>